<keyword evidence="4" id="KW-0378">Hydrolase</keyword>
<feature type="coiled-coil region" evidence="1">
    <location>
        <begin position="202"/>
        <end position="261"/>
    </location>
</feature>
<keyword evidence="5" id="KW-1185">Reference proteome</keyword>
<feature type="region of interest" description="Disordered" evidence="2">
    <location>
        <begin position="45"/>
        <end position="68"/>
    </location>
</feature>
<dbReference type="InterPro" id="IPR016047">
    <property type="entry name" value="M23ase_b-sheet_dom"/>
</dbReference>
<dbReference type="SUPFAM" id="SSF51261">
    <property type="entry name" value="Duplicated hybrid motif"/>
    <property type="match status" value="1"/>
</dbReference>
<accession>A0A239JE01</accession>
<dbReference type="InterPro" id="IPR009148">
    <property type="entry name" value="PcsB-like"/>
</dbReference>
<proteinExistence type="predicted"/>
<dbReference type="Proteomes" id="UP000198373">
    <property type="component" value="Unassembled WGS sequence"/>
</dbReference>
<dbReference type="EMBL" id="FZOO01000014">
    <property type="protein sequence ID" value="SNT03822.1"/>
    <property type="molecule type" value="Genomic_DNA"/>
</dbReference>
<organism evidence="4 5">
    <name type="scientific">Geodermatophilus pulveris</name>
    <dbReference type="NCBI Taxonomy" id="1564159"/>
    <lineage>
        <taxon>Bacteria</taxon>
        <taxon>Bacillati</taxon>
        <taxon>Actinomycetota</taxon>
        <taxon>Actinomycetes</taxon>
        <taxon>Geodermatophilales</taxon>
        <taxon>Geodermatophilaceae</taxon>
        <taxon>Geodermatophilus</taxon>
    </lineage>
</organism>
<reference evidence="5" key="1">
    <citation type="submission" date="2017-06" db="EMBL/GenBank/DDBJ databases">
        <authorList>
            <person name="Varghese N."/>
            <person name="Submissions S."/>
        </authorList>
    </citation>
    <scope>NUCLEOTIDE SEQUENCE [LARGE SCALE GENOMIC DNA]</scope>
    <source>
        <strain evidence="5">DSM 46839</strain>
    </source>
</reference>
<feature type="compositionally biased region" description="Low complexity" evidence="2">
    <location>
        <begin position="303"/>
        <end position="319"/>
    </location>
</feature>
<gene>
    <name evidence="4" type="ORF">SAMN06893096_11423</name>
</gene>
<protein>
    <submittedName>
        <fullName evidence="4">Murein DD-endopeptidase MepM and murein hydrolase activator NlpD, contain LysM domain</fullName>
    </submittedName>
</protein>
<feature type="domain" description="M23ase beta-sheet core" evidence="3">
    <location>
        <begin position="347"/>
        <end position="436"/>
    </location>
</feature>
<feature type="region of interest" description="Disordered" evidence="2">
    <location>
        <begin position="1"/>
        <end position="20"/>
    </location>
</feature>
<dbReference type="GO" id="GO:0004222">
    <property type="term" value="F:metalloendopeptidase activity"/>
    <property type="evidence" value="ECO:0007669"/>
    <property type="project" value="TreeGrafter"/>
</dbReference>
<dbReference type="CDD" id="cd12797">
    <property type="entry name" value="M23_peptidase"/>
    <property type="match status" value="1"/>
</dbReference>
<dbReference type="PANTHER" id="PTHR21666:SF270">
    <property type="entry name" value="MUREIN HYDROLASE ACTIVATOR ENVC"/>
    <property type="match status" value="1"/>
</dbReference>
<evidence type="ECO:0000313" key="4">
    <source>
        <dbReference type="EMBL" id="SNT03822.1"/>
    </source>
</evidence>
<feature type="coiled-coil region" evidence="1">
    <location>
        <begin position="103"/>
        <end position="130"/>
    </location>
</feature>
<dbReference type="OrthoDB" id="1099523at2"/>
<keyword evidence="1" id="KW-0175">Coiled coil</keyword>
<dbReference type="Gene3D" id="2.70.70.10">
    <property type="entry name" value="Glucose Permease (Domain IIA)"/>
    <property type="match status" value="1"/>
</dbReference>
<dbReference type="PANTHER" id="PTHR21666">
    <property type="entry name" value="PEPTIDASE-RELATED"/>
    <property type="match status" value="1"/>
</dbReference>
<dbReference type="InterPro" id="IPR011055">
    <property type="entry name" value="Dup_hybrid_motif"/>
</dbReference>
<evidence type="ECO:0000313" key="5">
    <source>
        <dbReference type="Proteomes" id="UP000198373"/>
    </source>
</evidence>
<name>A0A239JE01_9ACTN</name>
<dbReference type="InterPro" id="IPR050570">
    <property type="entry name" value="Cell_wall_metabolism_enzyme"/>
</dbReference>
<evidence type="ECO:0000256" key="2">
    <source>
        <dbReference type="SAM" id="MobiDB-lite"/>
    </source>
</evidence>
<dbReference type="AlphaFoldDB" id="A0A239JE01"/>
<dbReference type="Pfam" id="PF01551">
    <property type="entry name" value="Peptidase_M23"/>
    <property type="match status" value="1"/>
</dbReference>
<sequence>MLHSRPRRRTRGTAPVAHRRPGARVVQGLLAGVLTATVVLTGAAPVSAAPEPPPNPSDEQLGQAQSAQDAAAAEVGRIGALLAQAESELERYAYQAEAAGTAYLAAEEALAQAQAEAARTALELEAAVAAVDAAMARIAGFSRDSYMNGNTLSTAAALLDADGPAELVQTAAMLDYVSANHLDVLGQLEVARVQQANADSAARAARDKTAQAEAAASAAKAEADRQLAAQRAAYDQVAAQKADYETQLQAAEIELLRLQGARDAFQQWQAQKAAEEAAAAAAARRAEEEAAANAAAARAAARSQSSGASSSSSSSSGSSAGSGGSGPYVTPTSGRTSSCYGMRWGTLHGGVDIAAPIGTPIYAAHSGVVARAGTATGFGYAVYLRGDDGAVTVYGHVNEYFVGAGERVVAGERIATVGNRGQSTGPHLHFEVHPGGALHGGQVDPVPWLRARGASISGC</sequence>
<evidence type="ECO:0000259" key="3">
    <source>
        <dbReference type="Pfam" id="PF01551"/>
    </source>
</evidence>
<evidence type="ECO:0000256" key="1">
    <source>
        <dbReference type="SAM" id="Coils"/>
    </source>
</evidence>
<feature type="region of interest" description="Disordered" evidence="2">
    <location>
        <begin position="303"/>
        <end position="332"/>
    </location>
</feature>
<dbReference type="PRINTS" id="PR01852">
    <property type="entry name" value="SIBAPROTEIN"/>
</dbReference>